<evidence type="ECO:0000256" key="2">
    <source>
        <dbReference type="ARBA" id="ARBA00022679"/>
    </source>
</evidence>
<evidence type="ECO:0000256" key="5">
    <source>
        <dbReference type="ARBA" id="ARBA00023136"/>
    </source>
</evidence>
<keyword evidence="4 6" id="KW-1133">Transmembrane helix</keyword>
<reference evidence="7" key="1">
    <citation type="submission" date="2023-03" db="EMBL/GenBank/DDBJ databases">
        <title>Massive genome expansion in bonnet fungi (Mycena s.s.) driven by repeated elements and novel gene families across ecological guilds.</title>
        <authorList>
            <consortium name="Lawrence Berkeley National Laboratory"/>
            <person name="Harder C.B."/>
            <person name="Miyauchi S."/>
            <person name="Viragh M."/>
            <person name="Kuo A."/>
            <person name="Thoen E."/>
            <person name="Andreopoulos B."/>
            <person name="Lu D."/>
            <person name="Skrede I."/>
            <person name="Drula E."/>
            <person name="Henrissat B."/>
            <person name="Morin E."/>
            <person name="Kohler A."/>
            <person name="Barry K."/>
            <person name="LaButti K."/>
            <person name="Morin E."/>
            <person name="Salamov A."/>
            <person name="Lipzen A."/>
            <person name="Mereny Z."/>
            <person name="Hegedus B."/>
            <person name="Baldrian P."/>
            <person name="Stursova M."/>
            <person name="Weitz H."/>
            <person name="Taylor A."/>
            <person name="Grigoriev I.V."/>
            <person name="Nagy L.G."/>
            <person name="Martin F."/>
            <person name="Kauserud H."/>
        </authorList>
    </citation>
    <scope>NUCLEOTIDE SEQUENCE</scope>
    <source>
        <strain evidence="7">CBHHK188m</strain>
    </source>
</reference>
<organism evidence="7 8">
    <name type="scientific">Mycena maculata</name>
    <dbReference type="NCBI Taxonomy" id="230809"/>
    <lineage>
        <taxon>Eukaryota</taxon>
        <taxon>Fungi</taxon>
        <taxon>Dikarya</taxon>
        <taxon>Basidiomycota</taxon>
        <taxon>Agaricomycotina</taxon>
        <taxon>Agaricomycetes</taxon>
        <taxon>Agaricomycetidae</taxon>
        <taxon>Agaricales</taxon>
        <taxon>Marasmiineae</taxon>
        <taxon>Mycenaceae</taxon>
        <taxon>Mycena</taxon>
    </lineage>
</organism>
<sequence length="614" mass="68042">MQHTILDLRDRPVMMEQLDSNTLIFLFTVYYFVERGLRLILKSTDGVFYDSLRASRKDMVFFGISMGMLISLASTPSCVRGAWSAWHAVPPGIGEPRWFLDEDTRICVTARAVLWVSELNRLDLYPLYVIHHAGSIISLLSFLYFRWPTLLFLIIFGTLVSEVPGDLLWMLSAYIDSMESPPRALVEFKRRWNIFNVVQYGLIRGGGIIWVAWILAYSPAGLRTRSWLMQGHAYTLLSLYAAFCIVYVYRQACNIRARRLSRPPSPSHIPIELDGPVPRAIHLRIPTKPAIIFVPYGLLMGIGLAALVFTSFTIAPTSREESALLAHALHITLASAILFARVFSLCMEDGLARLVAHPLRTIFRPGFWLHGGLFGAVVGGIISYSAGYVPNFLLFAASLAVGLPMYETFSRVGCHTYGCCYGYPVESIQGVPTSHLLWRLFPYRAVTYSHPTDYAVTRSEPKLLNHPLLPIQLISATLFFLLFAFVSLPLASYTSPELAGAVTLICHAAVRLLTETCRADYRGGASNSWISATGIMALVQASIGVAAVLYLLSANTSHPATFSDWSVLDDGRLSACAIAVAVGTLVYGVHVEEIGTWIPETEAIPEKAHKLDVK</sequence>
<dbReference type="EMBL" id="JARJLG010000014">
    <property type="protein sequence ID" value="KAJ7775625.1"/>
    <property type="molecule type" value="Genomic_DNA"/>
</dbReference>
<evidence type="ECO:0000256" key="6">
    <source>
        <dbReference type="SAM" id="Phobius"/>
    </source>
</evidence>
<accession>A0AAD7K4L4</accession>
<proteinExistence type="predicted"/>
<dbReference type="GO" id="GO:0005886">
    <property type="term" value="C:plasma membrane"/>
    <property type="evidence" value="ECO:0007669"/>
    <property type="project" value="InterPro"/>
</dbReference>
<feature type="transmembrane region" description="Helical" evidence="6">
    <location>
        <begin position="529"/>
        <end position="552"/>
    </location>
</feature>
<evidence type="ECO:0000313" key="8">
    <source>
        <dbReference type="Proteomes" id="UP001215280"/>
    </source>
</evidence>
<feature type="transmembrane region" description="Helical" evidence="6">
    <location>
        <begin position="498"/>
        <end position="517"/>
    </location>
</feature>
<feature type="transmembrane region" description="Helical" evidence="6">
    <location>
        <begin position="468"/>
        <end position="492"/>
    </location>
</feature>
<comment type="caution">
    <text evidence="7">The sequence shown here is derived from an EMBL/GenBank/DDBJ whole genome shotgun (WGS) entry which is preliminary data.</text>
</comment>
<dbReference type="GO" id="GO:0008961">
    <property type="term" value="F:phosphatidylglycerol-prolipoprotein diacylglyceryl transferase activity"/>
    <property type="evidence" value="ECO:0007669"/>
    <property type="project" value="InterPro"/>
</dbReference>
<feature type="transmembrane region" description="Helical" evidence="6">
    <location>
        <begin position="150"/>
        <end position="171"/>
    </location>
</feature>
<dbReference type="InterPro" id="IPR001640">
    <property type="entry name" value="Lgt"/>
</dbReference>
<keyword evidence="3 6" id="KW-0812">Transmembrane</keyword>
<dbReference type="PANTHER" id="PTHR30589:SF0">
    <property type="entry name" value="PHOSPHATIDYLGLYCEROL--PROLIPOPROTEIN DIACYLGLYCERYL TRANSFERASE"/>
    <property type="match status" value="1"/>
</dbReference>
<evidence type="ECO:0000256" key="3">
    <source>
        <dbReference type="ARBA" id="ARBA00022692"/>
    </source>
</evidence>
<feature type="transmembrane region" description="Helical" evidence="6">
    <location>
        <begin position="192"/>
        <end position="215"/>
    </location>
</feature>
<name>A0AAD7K4L4_9AGAR</name>
<dbReference type="Pfam" id="PF01790">
    <property type="entry name" value="LGT"/>
    <property type="match status" value="1"/>
</dbReference>
<dbReference type="PANTHER" id="PTHR30589">
    <property type="entry name" value="PROLIPOPROTEIN DIACYLGLYCERYL TRANSFERASE"/>
    <property type="match status" value="1"/>
</dbReference>
<evidence type="ECO:0000313" key="7">
    <source>
        <dbReference type="EMBL" id="KAJ7775625.1"/>
    </source>
</evidence>
<dbReference type="Proteomes" id="UP001215280">
    <property type="component" value="Unassembled WGS sequence"/>
</dbReference>
<gene>
    <name evidence="7" type="ORF">DFH07DRAFT_937023</name>
</gene>
<dbReference type="GO" id="GO:0042158">
    <property type="term" value="P:lipoprotein biosynthetic process"/>
    <property type="evidence" value="ECO:0007669"/>
    <property type="project" value="InterPro"/>
</dbReference>
<keyword evidence="5 6" id="KW-0472">Membrane</keyword>
<feature type="transmembrane region" description="Helical" evidence="6">
    <location>
        <begin position="324"/>
        <end position="346"/>
    </location>
</feature>
<keyword evidence="1" id="KW-1003">Cell membrane</keyword>
<feature type="transmembrane region" description="Helical" evidence="6">
    <location>
        <begin position="227"/>
        <end position="249"/>
    </location>
</feature>
<keyword evidence="8" id="KW-1185">Reference proteome</keyword>
<protein>
    <submittedName>
        <fullName evidence="7">Prolipo protein diacylglyceryl transferase-domain-containing protein</fullName>
    </submittedName>
</protein>
<feature type="transmembrane region" description="Helical" evidence="6">
    <location>
        <begin position="290"/>
        <end position="312"/>
    </location>
</feature>
<keyword evidence="2 7" id="KW-0808">Transferase</keyword>
<feature type="transmembrane region" description="Helical" evidence="6">
    <location>
        <begin position="60"/>
        <end position="79"/>
    </location>
</feature>
<evidence type="ECO:0000256" key="4">
    <source>
        <dbReference type="ARBA" id="ARBA00022989"/>
    </source>
</evidence>
<dbReference type="AlphaFoldDB" id="A0AAD7K4L4"/>
<feature type="transmembrane region" description="Helical" evidence="6">
    <location>
        <begin position="367"/>
        <end position="386"/>
    </location>
</feature>
<evidence type="ECO:0000256" key="1">
    <source>
        <dbReference type="ARBA" id="ARBA00022475"/>
    </source>
</evidence>